<dbReference type="PANTHER" id="PTHR40128">
    <property type="entry name" value="EXPRESSED PROTEIN"/>
    <property type="match status" value="1"/>
</dbReference>
<dbReference type="InterPro" id="IPR008775">
    <property type="entry name" value="Phytyl_CoA_dOase-like"/>
</dbReference>
<dbReference type="Pfam" id="PF02036">
    <property type="entry name" value="SCP2"/>
    <property type="match status" value="1"/>
</dbReference>
<proteinExistence type="predicted"/>
<evidence type="ECO:0000259" key="1">
    <source>
        <dbReference type="Pfam" id="PF02036"/>
    </source>
</evidence>
<dbReference type="EMBL" id="JAMTCK010000014">
    <property type="protein sequence ID" value="MCP2168573.1"/>
    <property type="molecule type" value="Genomic_DNA"/>
</dbReference>
<feature type="domain" description="SCP2" evidence="1">
    <location>
        <begin position="331"/>
        <end position="406"/>
    </location>
</feature>
<comment type="caution">
    <text evidence="2">The sequence shown here is derived from an EMBL/GenBank/DDBJ whole genome shotgun (WGS) entry which is preliminary data.</text>
</comment>
<dbReference type="SUPFAM" id="SSF55718">
    <property type="entry name" value="SCP-like"/>
    <property type="match status" value="1"/>
</dbReference>
<protein>
    <submittedName>
        <fullName evidence="2">SCP-2 sterol transfer family protein</fullName>
    </submittedName>
</protein>
<dbReference type="AlphaFoldDB" id="A0AAE3GJ92"/>
<dbReference type="GO" id="GO:0016706">
    <property type="term" value="F:2-oxoglutarate-dependent dioxygenase activity"/>
    <property type="evidence" value="ECO:0007669"/>
    <property type="project" value="UniProtKB-ARBA"/>
</dbReference>
<dbReference type="Proteomes" id="UP001206128">
    <property type="component" value="Unassembled WGS sequence"/>
</dbReference>
<dbReference type="SUPFAM" id="SSF51197">
    <property type="entry name" value="Clavaminate synthase-like"/>
    <property type="match status" value="1"/>
</dbReference>
<keyword evidence="3" id="KW-1185">Reference proteome</keyword>
<name>A0AAE3GJ92_9PSEU</name>
<evidence type="ECO:0000313" key="2">
    <source>
        <dbReference type="EMBL" id="MCP2168573.1"/>
    </source>
</evidence>
<gene>
    <name evidence="2" type="ORF">LX83_005451</name>
</gene>
<reference evidence="2" key="1">
    <citation type="submission" date="2022-06" db="EMBL/GenBank/DDBJ databases">
        <title>Genomic Encyclopedia of Archaeal and Bacterial Type Strains, Phase II (KMG-II): from individual species to whole genera.</title>
        <authorList>
            <person name="Goeker M."/>
        </authorList>
    </citation>
    <scope>NUCLEOTIDE SEQUENCE</scope>
    <source>
        <strain evidence="2">DSM 43935</strain>
    </source>
</reference>
<organism evidence="2 3">
    <name type="scientific">Goodfellowiella coeruleoviolacea</name>
    <dbReference type="NCBI Taxonomy" id="334858"/>
    <lineage>
        <taxon>Bacteria</taxon>
        <taxon>Bacillati</taxon>
        <taxon>Actinomycetota</taxon>
        <taxon>Actinomycetes</taxon>
        <taxon>Pseudonocardiales</taxon>
        <taxon>Pseudonocardiaceae</taxon>
        <taxon>Goodfellowiella</taxon>
    </lineage>
</organism>
<accession>A0AAE3GJ92</accession>
<dbReference type="Gene3D" id="2.60.120.620">
    <property type="entry name" value="q2cbj1_9rhob like domain"/>
    <property type="match status" value="1"/>
</dbReference>
<dbReference type="InterPro" id="IPR003033">
    <property type="entry name" value="SCP2_sterol-bd_dom"/>
</dbReference>
<dbReference type="Gene3D" id="3.30.1050.10">
    <property type="entry name" value="SCP2 sterol-binding domain"/>
    <property type="match status" value="1"/>
</dbReference>
<dbReference type="InterPro" id="IPR036527">
    <property type="entry name" value="SCP2_sterol-bd_dom_sf"/>
</dbReference>
<evidence type="ECO:0000313" key="3">
    <source>
        <dbReference type="Proteomes" id="UP001206128"/>
    </source>
</evidence>
<dbReference type="Pfam" id="PF05721">
    <property type="entry name" value="PhyH"/>
    <property type="match status" value="1"/>
</dbReference>
<dbReference type="PANTHER" id="PTHR40128:SF1">
    <property type="entry name" value="PHYTANOYL-COA HYDROXYLASE"/>
    <property type="match status" value="1"/>
</dbReference>
<sequence length="415" mass="45048">MTSILGAGMRELVDSTRIADDPAALRARVADEGYLFFRGLLDPAPIQKLARDIRTALQADGWLAEGVDPDVAELRPPARDFKNVNFLPGYTNVQKIEYLHALPHQPALTSVVQALIGPDVFCHPRKVARLVWPTELGTTPGIYVHQDFVVEGVMDMFTTWVPFVDCPPELGGLAILTGSQNEGVSPRFDHVDPADDRWATTSYQVGDVLLFHCLTAHGALPNRTDRLRLSADYRWQSAATPVPAEALGPHLAGALPGWDELGANWTTRSWVRPPAGVRVVERTGGEAAEIPPSEFVTVPAQTPAEGEHVVLAGLFNNMRDAFRPTKAGSREAVIDYHITGKNGTDHHWQLVVSGGECSVAAAGQRAGQVAISSSFSDYLRIVSGKMDPMSALGSGRLRIEGAAELAVEQLNWFRD</sequence>